<keyword evidence="1" id="KW-0677">Repeat</keyword>
<dbReference type="SMART" id="SM00322">
    <property type="entry name" value="KH"/>
    <property type="match status" value="3"/>
</dbReference>
<dbReference type="InterPro" id="IPR036612">
    <property type="entry name" value="KH_dom_type_1_sf"/>
</dbReference>
<feature type="region of interest" description="Disordered" evidence="3">
    <location>
        <begin position="395"/>
        <end position="447"/>
    </location>
</feature>
<feature type="compositionally biased region" description="Basic and acidic residues" evidence="3">
    <location>
        <begin position="411"/>
        <end position="435"/>
    </location>
</feature>
<dbReference type="Pfam" id="PF00013">
    <property type="entry name" value="KH_1"/>
    <property type="match status" value="1"/>
</dbReference>
<feature type="compositionally biased region" description="Low complexity" evidence="3">
    <location>
        <begin position="399"/>
        <end position="410"/>
    </location>
</feature>
<dbReference type="AlphaFoldDB" id="A0A7S3C1B8"/>
<reference evidence="5" key="1">
    <citation type="submission" date="2021-01" db="EMBL/GenBank/DDBJ databases">
        <authorList>
            <person name="Corre E."/>
            <person name="Pelletier E."/>
            <person name="Niang G."/>
            <person name="Scheremetjew M."/>
            <person name="Finn R."/>
            <person name="Kale V."/>
            <person name="Holt S."/>
            <person name="Cochrane G."/>
            <person name="Meng A."/>
            <person name="Brown T."/>
            <person name="Cohen L."/>
        </authorList>
    </citation>
    <scope>NUCLEOTIDE SEQUENCE</scope>
    <source>
        <strain evidence="5">RCC927</strain>
    </source>
</reference>
<dbReference type="SUPFAM" id="SSF54791">
    <property type="entry name" value="Eukaryotic type KH-domain (KH-domain type I)"/>
    <property type="match status" value="3"/>
</dbReference>
<proteinExistence type="predicted"/>
<feature type="domain" description="K Homology" evidence="4">
    <location>
        <begin position="1"/>
        <end position="67"/>
    </location>
</feature>
<evidence type="ECO:0000256" key="1">
    <source>
        <dbReference type="ARBA" id="ARBA00022737"/>
    </source>
</evidence>
<keyword evidence="2" id="KW-0694">RNA-binding</keyword>
<name>A0A7S3C1B8_9VIRI</name>
<sequence>MWVRSSALPLILGSRRATLASVRRASGAEVDIPRSGEVPRGGQFAVRIRGALGEIVRARAHIDLLLSAAEERCVHEETVYGVPVPARRRDDAGGVEDVVYRLDSLSHSFRPRALAYVVGKGGVTATSIEAETGATLVIDKARQVVHIIGAGEERRRAFRAVDDLIRDLDPNVRARSEPRADYYVAVCQSDGGGLLVDDFFIGDRGSTARAVGSKTGARVEAVSGIGCEIIGSWQEVDQALAWYAQDFKRLPEGDFTRQRLMHILRSADEVVFGGRKAAPAGAGAAASSAAAAVPSDQRRVTAVCKVPWGDPNHLVGKMLGTRGIIVNQVQDDTGVRVDVRLDANRERSVVEIAGTRSQISAALALYRDQASEFPAVQHSLLAMYRAAEDGLRSGGDDGAAGNYSAAAGGRSRQERGSERRRPRSPERRRSRSPERRRPRILSPDARTRGTYLYTARDTYAEASYGESPPPRFPAGMRTTAAAQQLAQRLPDVWRNADAQSVVAYVVDGTVERERLGYLMRCNPLLHNGQVIFTFPGDILVYPPGDYDCAHKADALKYRDLFESFKGLWAETMVSRH</sequence>
<feature type="domain" description="K Homology" evidence="4">
    <location>
        <begin position="298"/>
        <end position="371"/>
    </location>
</feature>
<dbReference type="EMBL" id="HBHY01020601">
    <property type="protein sequence ID" value="CAE0151267.1"/>
    <property type="molecule type" value="Transcribed_RNA"/>
</dbReference>
<organism evidence="5">
    <name type="scientific">Prasinoderma singulare</name>
    <dbReference type="NCBI Taxonomy" id="676789"/>
    <lineage>
        <taxon>Eukaryota</taxon>
        <taxon>Viridiplantae</taxon>
        <taxon>Prasinodermophyta</taxon>
        <taxon>Prasinodermophyceae</taxon>
        <taxon>Prasinodermales</taxon>
        <taxon>Prasinodermaceae</taxon>
        <taxon>Prasinoderma</taxon>
    </lineage>
</organism>
<accession>A0A7S3C1B8</accession>
<dbReference type="PROSITE" id="PS50084">
    <property type="entry name" value="KH_TYPE_1"/>
    <property type="match status" value="3"/>
</dbReference>
<dbReference type="InterPro" id="IPR004087">
    <property type="entry name" value="KH_dom"/>
</dbReference>
<dbReference type="Gene3D" id="3.30.1370.10">
    <property type="entry name" value="K Homology domain, type 1"/>
    <property type="match status" value="1"/>
</dbReference>
<evidence type="ECO:0000256" key="3">
    <source>
        <dbReference type="SAM" id="MobiDB-lite"/>
    </source>
</evidence>
<dbReference type="InterPro" id="IPR004088">
    <property type="entry name" value="KH_dom_type_1"/>
</dbReference>
<dbReference type="CDD" id="cd00105">
    <property type="entry name" value="KH-I"/>
    <property type="match status" value="2"/>
</dbReference>
<dbReference type="PANTHER" id="PTHR10288">
    <property type="entry name" value="KH DOMAIN CONTAINING RNA BINDING PROTEIN"/>
    <property type="match status" value="1"/>
</dbReference>
<dbReference type="GO" id="GO:0003723">
    <property type="term" value="F:RNA binding"/>
    <property type="evidence" value="ECO:0007669"/>
    <property type="project" value="UniProtKB-UniRule"/>
</dbReference>
<evidence type="ECO:0000259" key="4">
    <source>
        <dbReference type="SMART" id="SM00322"/>
    </source>
</evidence>
<evidence type="ECO:0000256" key="2">
    <source>
        <dbReference type="PROSITE-ProRule" id="PRU00117"/>
    </source>
</evidence>
<gene>
    <name evidence="5" type="ORF">PSIN1315_LOCUS13179</name>
</gene>
<evidence type="ECO:0000313" key="5">
    <source>
        <dbReference type="EMBL" id="CAE0151267.1"/>
    </source>
</evidence>
<protein>
    <recommendedName>
        <fullName evidence="4">K Homology domain-containing protein</fullName>
    </recommendedName>
</protein>
<feature type="domain" description="K Homology" evidence="4">
    <location>
        <begin position="101"/>
        <end position="166"/>
    </location>
</feature>